<accession>A0A2X0K448</accession>
<dbReference type="InterPro" id="IPR000843">
    <property type="entry name" value="HTH_LacI"/>
</dbReference>
<dbReference type="PANTHER" id="PTHR30146:SF109">
    <property type="entry name" value="HTH-TYPE TRANSCRIPTIONAL REGULATOR GALS"/>
    <property type="match status" value="1"/>
</dbReference>
<gene>
    <name evidence="5" type="ORF">DN069_19180</name>
</gene>
<name>A0A2X0K448_9ACTN</name>
<dbReference type="OrthoDB" id="3595338at2"/>
<dbReference type="EMBL" id="QKYN01000073">
    <property type="protein sequence ID" value="RAG84025.1"/>
    <property type="molecule type" value="Genomic_DNA"/>
</dbReference>
<keyword evidence="2" id="KW-0238">DNA-binding</keyword>
<proteinExistence type="predicted"/>
<dbReference type="RefSeq" id="WP_111502391.1">
    <property type="nucleotide sequence ID" value="NZ_QKYN01000073.1"/>
</dbReference>
<dbReference type="GO" id="GO:0003700">
    <property type="term" value="F:DNA-binding transcription factor activity"/>
    <property type="evidence" value="ECO:0007669"/>
    <property type="project" value="TreeGrafter"/>
</dbReference>
<comment type="caution">
    <text evidence="5">The sequence shown here is derived from an EMBL/GenBank/DDBJ whole genome shotgun (WGS) entry which is preliminary data.</text>
</comment>
<evidence type="ECO:0000313" key="5">
    <source>
        <dbReference type="EMBL" id="RAG84025.1"/>
    </source>
</evidence>
<dbReference type="CDD" id="cd06267">
    <property type="entry name" value="PBP1_LacI_sugar_binding-like"/>
    <property type="match status" value="1"/>
</dbReference>
<feature type="domain" description="HTH lacI-type" evidence="4">
    <location>
        <begin position="15"/>
        <end position="69"/>
    </location>
</feature>
<dbReference type="GO" id="GO:0000976">
    <property type="term" value="F:transcription cis-regulatory region binding"/>
    <property type="evidence" value="ECO:0007669"/>
    <property type="project" value="TreeGrafter"/>
</dbReference>
<dbReference type="Pfam" id="PF13377">
    <property type="entry name" value="Peripla_BP_3"/>
    <property type="match status" value="1"/>
</dbReference>
<dbReference type="Gene3D" id="3.40.50.2300">
    <property type="match status" value="2"/>
</dbReference>
<evidence type="ECO:0000256" key="3">
    <source>
        <dbReference type="ARBA" id="ARBA00023163"/>
    </source>
</evidence>
<evidence type="ECO:0000256" key="1">
    <source>
        <dbReference type="ARBA" id="ARBA00023015"/>
    </source>
</evidence>
<dbReference type="SUPFAM" id="SSF53822">
    <property type="entry name" value="Periplasmic binding protein-like I"/>
    <property type="match status" value="1"/>
</dbReference>
<reference evidence="5 6" key="1">
    <citation type="submission" date="2018-06" db="EMBL/GenBank/DDBJ databases">
        <title>Streptacidiphilus pinicola sp. nov., isolated from pine grove soil.</title>
        <authorList>
            <person name="Roh S.G."/>
            <person name="Park S."/>
            <person name="Kim M.-K."/>
            <person name="Yun B.-R."/>
            <person name="Park J."/>
            <person name="Kim M.J."/>
            <person name="Kim Y.S."/>
            <person name="Kim S.B."/>
        </authorList>
    </citation>
    <scope>NUCLEOTIDE SEQUENCE [LARGE SCALE GENOMIC DNA]</scope>
    <source>
        <strain evidence="5 6">MMS16-CNU450</strain>
    </source>
</reference>
<dbReference type="CDD" id="cd01392">
    <property type="entry name" value="HTH_LacI"/>
    <property type="match status" value="1"/>
</dbReference>
<keyword evidence="3" id="KW-0804">Transcription</keyword>
<evidence type="ECO:0000259" key="4">
    <source>
        <dbReference type="PROSITE" id="PS50932"/>
    </source>
</evidence>
<dbReference type="Pfam" id="PF00356">
    <property type="entry name" value="LacI"/>
    <property type="match status" value="1"/>
</dbReference>
<dbReference type="SMART" id="SM00354">
    <property type="entry name" value="HTH_LACI"/>
    <property type="match status" value="1"/>
</dbReference>
<keyword evidence="6" id="KW-1185">Reference proteome</keyword>
<dbReference type="PROSITE" id="PS50932">
    <property type="entry name" value="HTH_LACI_2"/>
    <property type="match status" value="1"/>
</dbReference>
<dbReference type="InterPro" id="IPR046335">
    <property type="entry name" value="LacI/GalR-like_sensor"/>
</dbReference>
<sequence>MPQGESGADARSARPTMKDVAALAGLSIKTVSRVVNGVSTVDPELATRVQDAARKLGYRPNLTASNLRRSDGRTLTIGMLVEDAANPFSAALMRAAEDIARSRGVLVLFGSLDEDPARERELVEALLDRRVDGLVMVPAGRDQSYLAAEQQAGTRMVFVDREPGLLGADAVVSDNRQGAITAVEHLLAHGHRRIGYLGDQITIPTAAQRFDGYQYALEYARLPLDPDLVRHDLHSTEAAEEAVEQLLALPEPPTALFTSQNLVTIAACRALRRLRKHQEVAMVGFDDFPLADILEPGISVIAQDADALGRIAAQVLFSRLDGDTSATRTMTVPTRLIPRGSGELTPRSVRA</sequence>
<dbReference type="InterPro" id="IPR028082">
    <property type="entry name" value="Peripla_BP_I"/>
</dbReference>
<evidence type="ECO:0000313" key="6">
    <source>
        <dbReference type="Proteomes" id="UP000248889"/>
    </source>
</evidence>
<evidence type="ECO:0000256" key="2">
    <source>
        <dbReference type="ARBA" id="ARBA00023125"/>
    </source>
</evidence>
<dbReference type="Gene3D" id="1.10.260.40">
    <property type="entry name" value="lambda repressor-like DNA-binding domains"/>
    <property type="match status" value="1"/>
</dbReference>
<dbReference type="AlphaFoldDB" id="A0A2X0K448"/>
<dbReference type="SUPFAM" id="SSF47413">
    <property type="entry name" value="lambda repressor-like DNA-binding domains"/>
    <property type="match status" value="1"/>
</dbReference>
<dbReference type="Proteomes" id="UP000248889">
    <property type="component" value="Unassembled WGS sequence"/>
</dbReference>
<dbReference type="PANTHER" id="PTHR30146">
    <property type="entry name" value="LACI-RELATED TRANSCRIPTIONAL REPRESSOR"/>
    <property type="match status" value="1"/>
</dbReference>
<dbReference type="InterPro" id="IPR010982">
    <property type="entry name" value="Lambda_DNA-bd_dom_sf"/>
</dbReference>
<protein>
    <submittedName>
        <fullName evidence="5">LacI family transcriptional regulator</fullName>
    </submittedName>
</protein>
<organism evidence="5 6">
    <name type="scientific">Streptacidiphilus pinicola</name>
    <dbReference type="NCBI Taxonomy" id="2219663"/>
    <lineage>
        <taxon>Bacteria</taxon>
        <taxon>Bacillati</taxon>
        <taxon>Actinomycetota</taxon>
        <taxon>Actinomycetes</taxon>
        <taxon>Kitasatosporales</taxon>
        <taxon>Streptomycetaceae</taxon>
        <taxon>Streptacidiphilus</taxon>
    </lineage>
</organism>
<keyword evidence="1" id="KW-0805">Transcription regulation</keyword>